<name>A0AA96LEL2_9BACL</name>
<feature type="transmembrane region" description="Helical" evidence="1">
    <location>
        <begin position="44"/>
        <end position="65"/>
    </location>
</feature>
<dbReference type="EMBL" id="CP130318">
    <property type="protein sequence ID" value="WNQ12639.1"/>
    <property type="molecule type" value="Genomic_DNA"/>
</dbReference>
<feature type="transmembrane region" description="Helical" evidence="1">
    <location>
        <begin position="12"/>
        <end position="32"/>
    </location>
</feature>
<feature type="transmembrane region" description="Helical" evidence="1">
    <location>
        <begin position="116"/>
        <end position="136"/>
    </location>
</feature>
<evidence type="ECO:0000313" key="3">
    <source>
        <dbReference type="Proteomes" id="UP001305702"/>
    </source>
</evidence>
<evidence type="ECO:0000256" key="1">
    <source>
        <dbReference type="SAM" id="Phobius"/>
    </source>
</evidence>
<dbReference type="RefSeq" id="WP_315606417.1">
    <property type="nucleotide sequence ID" value="NZ_CP130318.1"/>
</dbReference>
<dbReference type="Pfam" id="PF07099">
    <property type="entry name" value="DUF1361"/>
    <property type="match status" value="1"/>
</dbReference>
<feature type="transmembrane region" description="Helical" evidence="1">
    <location>
        <begin position="197"/>
        <end position="218"/>
    </location>
</feature>
<protein>
    <submittedName>
        <fullName evidence="2">DUF1361 domain-containing protein</fullName>
    </submittedName>
</protein>
<dbReference type="Proteomes" id="UP001305702">
    <property type="component" value="Chromosome"/>
</dbReference>
<keyword evidence="1" id="KW-0472">Membrane</keyword>
<sequence>MENESRGAEEPVWRWLIVSAVMTLCAYCLILYRVETSGNRFYAFLTWNLFLAWLPFLFAIGLRHVRLSWKGAASRGLTIPLALLWLLFYPNASYVITDFIHFTYWKDGTSAWFDLLLLTLCAWNGLMLGHFSLYLLQDLVCRAKGAVTGWGFAVLGLLLGGIGVYVGRFLRWNSWDALLDPGKLLGDLSRIGTDDPVFFVSLFTLVTGTTYAVTYVLIGKPATPRSSG</sequence>
<feature type="transmembrane region" description="Helical" evidence="1">
    <location>
        <begin position="77"/>
        <end position="96"/>
    </location>
</feature>
<organism evidence="2 3">
    <name type="scientific">Paenibacillus aurantius</name>
    <dbReference type="NCBI Taxonomy" id="2918900"/>
    <lineage>
        <taxon>Bacteria</taxon>
        <taxon>Bacillati</taxon>
        <taxon>Bacillota</taxon>
        <taxon>Bacilli</taxon>
        <taxon>Bacillales</taxon>
        <taxon>Paenibacillaceae</taxon>
        <taxon>Paenibacillus</taxon>
    </lineage>
</organism>
<keyword evidence="1" id="KW-1133">Transmembrane helix</keyword>
<evidence type="ECO:0000313" key="2">
    <source>
        <dbReference type="EMBL" id="WNQ12639.1"/>
    </source>
</evidence>
<reference evidence="2 3" key="1">
    <citation type="submission" date="2022-02" db="EMBL/GenBank/DDBJ databases">
        <title>Paenibacillus sp. MBLB1776 Whole Genome Shotgun Sequencing.</title>
        <authorList>
            <person name="Hwang C.Y."/>
            <person name="Cho E.-S."/>
            <person name="Seo M.-J."/>
        </authorList>
    </citation>
    <scope>NUCLEOTIDE SEQUENCE [LARGE SCALE GENOMIC DNA]</scope>
    <source>
        <strain evidence="2 3">MBLB1776</strain>
    </source>
</reference>
<keyword evidence="1" id="KW-0812">Transmembrane</keyword>
<feature type="transmembrane region" description="Helical" evidence="1">
    <location>
        <begin position="148"/>
        <end position="170"/>
    </location>
</feature>
<accession>A0AA96LEL2</accession>
<dbReference type="KEGG" id="paun:MJA45_06300"/>
<dbReference type="InterPro" id="IPR009793">
    <property type="entry name" value="DUF1361"/>
</dbReference>
<proteinExistence type="predicted"/>
<keyword evidence="3" id="KW-1185">Reference proteome</keyword>
<gene>
    <name evidence="2" type="ORF">MJA45_06300</name>
</gene>
<dbReference type="AlphaFoldDB" id="A0AA96LEL2"/>